<accession>A0A9P6W705</accession>
<keyword evidence="2" id="KW-1185">Reference proteome</keyword>
<dbReference type="AlphaFoldDB" id="A0A9P6W705"/>
<comment type="caution">
    <text evidence="1">The sequence shown here is derived from an EMBL/GenBank/DDBJ whole genome shotgun (WGS) entry which is preliminary data.</text>
</comment>
<evidence type="ECO:0000313" key="2">
    <source>
        <dbReference type="Proteomes" id="UP000777482"/>
    </source>
</evidence>
<dbReference type="InterPro" id="IPR032675">
    <property type="entry name" value="LRR_dom_sf"/>
</dbReference>
<dbReference type="Proteomes" id="UP000777482">
    <property type="component" value="Unassembled WGS sequence"/>
</dbReference>
<proteinExistence type="predicted"/>
<sequence>MTTGTGRIKTSLLSLPDELLSAILSEVVRTHGSRTATLVSTCRRLAPIVRQEVYWELRVGNDEAQSDVLSELCANRPDLRRLVRVLHVERPIQEVHERKMIVYDYIDVHPCIKLLHSDFPALHTLSVYQATPIDIFTILSRVAATTRPDIRKLTLQCAPGSVDSVYKRHKTIWWHFLARLPKLERLTITTSHIPSPDEILFEHVNGRAVSPLPGLHSLTLDIPMPHNFLARLPRLERLCLHGVDAAVLLPSIRTSHIKHLRISVNATFTDEILLDLVDGPMHMKYLKVLQLDYTYGIDPWANCDLVLAHMRQTQFNLARVKAELSPKWPPGCSREGLRTVLDAARQMGIKVYGTALDCLDWSDRFDELSERLLVDDALASNNYTIIERHLGKEGAEKANVRVSGRDLRS</sequence>
<evidence type="ECO:0000313" key="1">
    <source>
        <dbReference type="EMBL" id="KAG0666358.1"/>
    </source>
</evidence>
<dbReference type="OrthoDB" id="2522477at2759"/>
<dbReference type="EMBL" id="PUHQ01000005">
    <property type="protein sequence ID" value="KAG0666358.1"/>
    <property type="molecule type" value="Genomic_DNA"/>
</dbReference>
<organism evidence="1 2">
    <name type="scientific">Rhodotorula mucilaginosa</name>
    <name type="common">Yeast</name>
    <name type="synonym">Rhodotorula rubra</name>
    <dbReference type="NCBI Taxonomy" id="5537"/>
    <lineage>
        <taxon>Eukaryota</taxon>
        <taxon>Fungi</taxon>
        <taxon>Dikarya</taxon>
        <taxon>Basidiomycota</taxon>
        <taxon>Pucciniomycotina</taxon>
        <taxon>Microbotryomycetes</taxon>
        <taxon>Sporidiobolales</taxon>
        <taxon>Sporidiobolaceae</taxon>
        <taxon>Rhodotorula</taxon>
    </lineage>
</organism>
<evidence type="ECO:0008006" key="3">
    <source>
        <dbReference type="Google" id="ProtNLM"/>
    </source>
</evidence>
<protein>
    <recommendedName>
        <fullName evidence="3">F-box domain-containing protein</fullName>
    </recommendedName>
</protein>
<gene>
    <name evidence="1" type="ORF">C6P46_004928</name>
</gene>
<reference evidence="1 2" key="1">
    <citation type="submission" date="2020-11" db="EMBL/GenBank/DDBJ databases">
        <title>Kefir isolates.</title>
        <authorList>
            <person name="Marcisauskas S."/>
            <person name="Kim Y."/>
            <person name="Blasche S."/>
        </authorList>
    </citation>
    <scope>NUCLEOTIDE SEQUENCE [LARGE SCALE GENOMIC DNA]</scope>
    <source>
        <strain evidence="1 2">KR</strain>
    </source>
</reference>
<dbReference type="SUPFAM" id="SSF52047">
    <property type="entry name" value="RNI-like"/>
    <property type="match status" value="1"/>
</dbReference>
<name>A0A9P6W705_RHOMI</name>
<dbReference type="Gene3D" id="3.80.10.10">
    <property type="entry name" value="Ribonuclease Inhibitor"/>
    <property type="match status" value="1"/>
</dbReference>